<evidence type="ECO:0000256" key="4">
    <source>
        <dbReference type="ARBA" id="ARBA00023163"/>
    </source>
</evidence>
<dbReference type="Pfam" id="PF00126">
    <property type="entry name" value="HTH_1"/>
    <property type="match status" value="1"/>
</dbReference>
<evidence type="ECO:0000256" key="2">
    <source>
        <dbReference type="ARBA" id="ARBA00023015"/>
    </source>
</evidence>
<dbReference type="PANTHER" id="PTHR30537">
    <property type="entry name" value="HTH-TYPE TRANSCRIPTIONAL REGULATOR"/>
    <property type="match status" value="1"/>
</dbReference>
<dbReference type="InterPro" id="IPR036390">
    <property type="entry name" value="WH_DNA-bd_sf"/>
</dbReference>
<dbReference type="EMBL" id="BAABCX010000002">
    <property type="protein sequence ID" value="GAA3539820.1"/>
    <property type="molecule type" value="Genomic_DNA"/>
</dbReference>
<reference evidence="7" key="1">
    <citation type="journal article" date="2019" name="Int. J. Syst. Evol. Microbiol.">
        <title>The Global Catalogue of Microorganisms (GCM) 10K type strain sequencing project: providing services to taxonomists for standard genome sequencing and annotation.</title>
        <authorList>
            <consortium name="The Broad Institute Genomics Platform"/>
            <consortium name="The Broad Institute Genome Sequencing Center for Infectious Disease"/>
            <person name="Wu L."/>
            <person name="Ma J."/>
        </authorList>
    </citation>
    <scope>NUCLEOTIDE SEQUENCE [LARGE SCALE GENOMIC DNA]</scope>
    <source>
        <strain evidence="7">JCM 17110</strain>
    </source>
</reference>
<dbReference type="InterPro" id="IPR058163">
    <property type="entry name" value="LysR-type_TF_proteobact-type"/>
</dbReference>
<protein>
    <submittedName>
        <fullName evidence="6">LysR substrate-binding domain-containing protein</fullName>
    </submittedName>
</protein>
<name>A0ABP6VV46_9GAMM</name>
<evidence type="ECO:0000256" key="3">
    <source>
        <dbReference type="ARBA" id="ARBA00023125"/>
    </source>
</evidence>
<evidence type="ECO:0000313" key="7">
    <source>
        <dbReference type="Proteomes" id="UP001500795"/>
    </source>
</evidence>
<dbReference type="InterPro" id="IPR036388">
    <property type="entry name" value="WH-like_DNA-bd_sf"/>
</dbReference>
<dbReference type="PANTHER" id="PTHR30537:SF10">
    <property type="entry name" value="TRANSCRIPTIONAL REGULATOR-RELATED"/>
    <property type="match status" value="1"/>
</dbReference>
<dbReference type="InterPro" id="IPR005119">
    <property type="entry name" value="LysR_subst-bd"/>
</dbReference>
<proteinExistence type="inferred from homology"/>
<gene>
    <name evidence="6" type="ORF">GCM10022394_19430</name>
</gene>
<comment type="similarity">
    <text evidence="1">Belongs to the LysR transcriptional regulatory family.</text>
</comment>
<dbReference type="Pfam" id="PF03466">
    <property type="entry name" value="LysR_substrate"/>
    <property type="match status" value="1"/>
</dbReference>
<evidence type="ECO:0000256" key="1">
    <source>
        <dbReference type="ARBA" id="ARBA00009437"/>
    </source>
</evidence>
<accession>A0ABP6VV46</accession>
<keyword evidence="7" id="KW-1185">Reference proteome</keyword>
<feature type="domain" description="HTH lysR-type" evidence="5">
    <location>
        <begin position="1"/>
        <end position="58"/>
    </location>
</feature>
<dbReference type="SUPFAM" id="SSF53850">
    <property type="entry name" value="Periplasmic binding protein-like II"/>
    <property type="match status" value="1"/>
</dbReference>
<dbReference type="Gene3D" id="3.40.190.290">
    <property type="match status" value="1"/>
</dbReference>
<dbReference type="Proteomes" id="UP001500795">
    <property type="component" value="Unassembled WGS sequence"/>
</dbReference>
<sequence length="290" mass="32826">MNWEGINEFVYVVETDSFTAAAKRLDVSVAHVSRRITQLEDRLGAKLLYRTTRKLKLTEVGQVYYHHARNVLDSLAEAERAVMAMEGKPSGKLRITAPVYYGERFLAPLVNDFLLLYPQLELDLMLTNQAVDLVEEGYDLAIRLGTLDSSSMMCRKLARRTQYLCASPGYLARHGTPHSLTELARHKCLAGSLDHWRLVEDGKPKNLRLGAGWHCNSGLALKDAALKGIGIVQLPDYYVLEELRQGTLVSLLEQYRLPDDGIWVLYPHNRHLSPKVRLLVDYLVARLGKK</sequence>
<keyword evidence="4" id="KW-0804">Transcription</keyword>
<dbReference type="SUPFAM" id="SSF46785">
    <property type="entry name" value="Winged helix' DNA-binding domain"/>
    <property type="match status" value="1"/>
</dbReference>
<dbReference type="Gene3D" id="1.10.10.10">
    <property type="entry name" value="Winged helix-like DNA-binding domain superfamily/Winged helix DNA-binding domain"/>
    <property type="match status" value="1"/>
</dbReference>
<dbReference type="PROSITE" id="PS50931">
    <property type="entry name" value="HTH_LYSR"/>
    <property type="match status" value="1"/>
</dbReference>
<keyword evidence="2" id="KW-0805">Transcription regulation</keyword>
<evidence type="ECO:0000313" key="6">
    <source>
        <dbReference type="EMBL" id="GAA3539820.1"/>
    </source>
</evidence>
<evidence type="ECO:0000259" key="5">
    <source>
        <dbReference type="PROSITE" id="PS50931"/>
    </source>
</evidence>
<dbReference type="InterPro" id="IPR000847">
    <property type="entry name" value="LysR_HTH_N"/>
</dbReference>
<keyword evidence="3" id="KW-0238">DNA-binding</keyword>
<organism evidence="6 7">
    <name type="scientific">Zobellella aerophila</name>
    <dbReference type="NCBI Taxonomy" id="870480"/>
    <lineage>
        <taxon>Bacteria</taxon>
        <taxon>Pseudomonadati</taxon>
        <taxon>Pseudomonadota</taxon>
        <taxon>Gammaproteobacteria</taxon>
        <taxon>Aeromonadales</taxon>
        <taxon>Aeromonadaceae</taxon>
        <taxon>Zobellella</taxon>
    </lineage>
</organism>
<comment type="caution">
    <text evidence="6">The sequence shown here is derived from an EMBL/GenBank/DDBJ whole genome shotgun (WGS) entry which is preliminary data.</text>
</comment>